<proteinExistence type="predicted"/>
<name>A0A9N9SH76_PHACE</name>
<evidence type="ECO:0000313" key="2">
    <source>
        <dbReference type="Proteomes" id="UP001153737"/>
    </source>
</evidence>
<dbReference type="OrthoDB" id="8184381at2759"/>
<dbReference type="Proteomes" id="UP001153737">
    <property type="component" value="Chromosome 3"/>
</dbReference>
<sequence>MADGLCSGEPFADVMEKTAEHDIDNALVCEKIDSVDGGACENVKNFYMASESAKLFDKLYVKSGHEGFLCEEDCRKKRCVDRYDSSESSDREQYKSVLGGSAVLVETIKEISIQSVI</sequence>
<gene>
    <name evidence="1" type="ORF">PHAECO_LOCUS7672</name>
</gene>
<keyword evidence="2" id="KW-1185">Reference proteome</keyword>
<organism evidence="1 2">
    <name type="scientific">Phaedon cochleariae</name>
    <name type="common">Mustard beetle</name>
    <dbReference type="NCBI Taxonomy" id="80249"/>
    <lineage>
        <taxon>Eukaryota</taxon>
        <taxon>Metazoa</taxon>
        <taxon>Ecdysozoa</taxon>
        <taxon>Arthropoda</taxon>
        <taxon>Hexapoda</taxon>
        <taxon>Insecta</taxon>
        <taxon>Pterygota</taxon>
        <taxon>Neoptera</taxon>
        <taxon>Endopterygota</taxon>
        <taxon>Coleoptera</taxon>
        <taxon>Polyphaga</taxon>
        <taxon>Cucujiformia</taxon>
        <taxon>Chrysomeloidea</taxon>
        <taxon>Chrysomelidae</taxon>
        <taxon>Chrysomelinae</taxon>
        <taxon>Chrysomelini</taxon>
        <taxon>Phaedon</taxon>
    </lineage>
</organism>
<evidence type="ECO:0000313" key="1">
    <source>
        <dbReference type="EMBL" id="CAG9820124.1"/>
    </source>
</evidence>
<reference evidence="1" key="2">
    <citation type="submission" date="2022-10" db="EMBL/GenBank/DDBJ databases">
        <authorList>
            <consortium name="ENA_rothamsted_submissions"/>
            <consortium name="culmorum"/>
            <person name="King R."/>
        </authorList>
    </citation>
    <scope>NUCLEOTIDE SEQUENCE</scope>
</reference>
<reference evidence="1" key="1">
    <citation type="submission" date="2022-01" db="EMBL/GenBank/DDBJ databases">
        <authorList>
            <person name="King R."/>
        </authorList>
    </citation>
    <scope>NUCLEOTIDE SEQUENCE</scope>
</reference>
<accession>A0A9N9SH76</accession>
<protein>
    <submittedName>
        <fullName evidence="1">Uncharacterized protein</fullName>
    </submittedName>
</protein>
<dbReference type="EMBL" id="OU896709">
    <property type="protein sequence ID" value="CAG9820124.1"/>
    <property type="molecule type" value="Genomic_DNA"/>
</dbReference>
<dbReference type="AlphaFoldDB" id="A0A9N9SH76"/>